<keyword evidence="4 6" id="KW-1133">Transmembrane helix</keyword>
<evidence type="ECO:0000256" key="4">
    <source>
        <dbReference type="ARBA" id="ARBA00022989"/>
    </source>
</evidence>
<feature type="transmembrane region" description="Helical" evidence="6">
    <location>
        <begin position="276"/>
        <end position="296"/>
    </location>
</feature>
<dbReference type="AlphaFoldDB" id="A0A858SY37"/>
<feature type="transmembrane region" description="Helical" evidence="6">
    <location>
        <begin position="162"/>
        <end position="181"/>
    </location>
</feature>
<evidence type="ECO:0000259" key="7">
    <source>
        <dbReference type="PROSITE" id="PS50850"/>
    </source>
</evidence>
<dbReference type="PANTHER" id="PTHR23502:SF132">
    <property type="entry name" value="POLYAMINE TRANSPORTER 2-RELATED"/>
    <property type="match status" value="1"/>
</dbReference>
<feature type="transmembrane region" description="Helical" evidence="6">
    <location>
        <begin position="73"/>
        <end position="90"/>
    </location>
</feature>
<keyword evidence="2" id="KW-0813">Transport</keyword>
<feature type="transmembrane region" description="Helical" evidence="6">
    <location>
        <begin position="7"/>
        <end position="28"/>
    </location>
</feature>
<feature type="domain" description="Major facilitator superfamily (MFS) profile" evidence="7">
    <location>
        <begin position="6"/>
        <end position="390"/>
    </location>
</feature>
<dbReference type="Proteomes" id="UP000503308">
    <property type="component" value="Chromosome"/>
</dbReference>
<evidence type="ECO:0000256" key="6">
    <source>
        <dbReference type="SAM" id="Phobius"/>
    </source>
</evidence>
<dbReference type="PANTHER" id="PTHR23502">
    <property type="entry name" value="MAJOR FACILITATOR SUPERFAMILY"/>
    <property type="match status" value="1"/>
</dbReference>
<dbReference type="InterPro" id="IPR011701">
    <property type="entry name" value="MFS"/>
</dbReference>
<dbReference type="KEGG" id="rpon:G3256_09075"/>
<feature type="transmembrane region" description="Helical" evidence="6">
    <location>
        <begin position="43"/>
        <end position="61"/>
    </location>
</feature>
<keyword evidence="5 6" id="KW-0472">Membrane</keyword>
<dbReference type="Pfam" id="PF07690">
    <property type="entry name" value="MFS_1"/>
    <property type="match status" value="1"/>
</dbReference>
<evidence type="ECO:0000256" key="5">
    <source>
        <dbReference type="ARBA" id="ARBA00023136"/>
    </source>
</evidence>
<dbReference type="InterPro" id="IPR020846">
    <property type="entry name" value="MFS_dom"/>
</dbReference>
<dbReference type="Gene3D" id="1.20.1720.10">
    <property type="entry name" value="Multidrug resistance protein D"/>
    <property type="match status" value="1"/>
</dbReference>
<feature type="transmembrane region" description="Helical" evidence="6">
    <location>
        <begin position="131"/>
        <end position="156"/>
    </location>
</feature>
<dbReference type="GO" id="GO:0005886">
    <property type="term" value="C:plasma membrane"/>
    <property type="evidence" value="ECO:0007669"/>
    <property type="project" value="TreeGrafter"/>
</dbReference>
<dbReference type="EMBL" id="CP048788">
    <property type="protein sequence ID" value="QJF53170.1"/>
    <property type="molecule type" value="Genomic_DNA"/>
</dbReference>
<dbReference type="CDD" id="cd17320">
    <property type="entry name" value="MFS_MdfA_MDR_like"/>
    <property type="match status" value="1"/>
</dbReference>
<feature type="transmembrane region" description="Helical" evidence="6">
    <location>
        <begin position="336"/>
        <end position="362"/>
    </location>
</feature>
<dbReference type="InterPro" id="IPR036259">
    <property type="entry name" value="MFS_trans_sf"/>
</dbReference>
<dbReference type="PROSITE" id="PS50850">
    <property type="entry name" value="MFS"/>
    <property type="match status" value="1"/>
</dbReference>
<feature type="transmembrane region" description="Helical" evidence="6">
    <location>
        <begin position="248"/>
        <end position="269"/>
    </location>
</feature>
<keyword evidence="3 6" id="KW-0812">Transmembrane</keyword>
<organism evidence="8 9">
    <name type="scientific">Roseobacter ponti</name>
    <dbReference type="NCBI Taxonomy" id="1891787"/>
    <lineage>
        <taxon>Bacteria</taxon>
        <taxon>Pseudomonadati</taxon>
        <taxon>Pseudomonadota</taxon>
        <taxon>Alphaproteobacteria</taxon>
        <taxon>Rhodobacterales</taxon>
        <taxon>Roseobacteraceae</taxon>
        <taxon>Roseobacter</taxon>
    </lineage>
</organism>
<proteinExistence type="predicted"/>
<evidence type="ECO:0000256" key="1">
    <source>
        <dbReference type="ARBA" id="ARBA00004141"/>
    </source>
</evidence>
<feature type="transmembrane region" description="Helical" evidence="6">
    <location>
        <begin position="302"/>
        <end position="324"/>
    </location>
</feature>
<comment type="subcellular location">
    <subcellularLocation>
        <location evidence="1">Membrane</location>
        <topology evidence="1">Multi-pass membrane protein</topology>
    </subcellularLocation>
</comment>
<name>A0A858SY37_9RHOB</name>
<dbReference type="GO" id="GO:0042908">
    <property type="term" value="P:xenobiotic transport"/>
    <property type="evidence" value="ECO:0007669"/>
    <property type="project" value="UniProtKB-ARBA"/>
</dbReference>
<reference evidence="8 9" key="1">
    <citation type="submission" date="2020-02" db="EMBL/GenBank/DDBJ databases">
        <title>Genome sequence of Roseobacter ponti.</title>
        <authorList>
            <person name="Hollensteiner J."/>
            <person name="Schneider D."/>
            <person name="Poehlein A."/>
            <person name="Daniel R."/>
        </authorList>
    </citation>
    <scope>NUCLEOTIDE SEQUENCE [LARGE SCALE GENOMIC DNA]</scope>
    <source>
        <strain evidence="8 9">DSM 106830</strain>
    </source>
</reference>
<feature type="transmembrane region" description="Helical" evidence="6">
    <location>
        <begin position="213"/>
        <end position="236"/>
    </location>
</feature>
<dbReference type="SUPFAM" id="SSF103473">
    <property type="entry name" value="MFS general substrate transporter"/>
    <property type="match status" value="1"/>
</dbReference>
<evidence type="ECO:0000256" key="3">
    <source>
        <dbReference type="ARBA" id="ARBA00022692"/>
    </source>
</evidence>
<dbReference type="GO" id="GO:0140115">
    <property type="term" value="P:export across plasma membrane"/>
    <property type="evidence" value="ECO:0007669"/>
    <property type="project" value="UniProtKB-ARBA"/>
</dbReference>
<dbReference type="PROSITE" id="PS00216">
    <property type="entry name" value="SUGAR_TRANSPORT_1"/>
    <property type="match status" value="1"/>
</dbReference>
<evidence type="ECO:0000313" key="8">
    <source>
        <dbReference type="EMBL" id="QJF53170.1"/>
    </source>
</evidence>
<dbReference type="RefSeq" id="WP_169642385.1">
    <property type="nucleotide sequence ID" value="NZ_CP048788.1"/>
</dbReference>
<sequence>MGRAEFIALMAMLFATIAFSIDAMLPALPDIARELTPDDPTRAPLILTSFVLGMGLGTFFAGPLSDAFGRRRIMFCGAGLYIASALVAWASKSLELMLVARILQGIGAAGPRVVSIAIIRDLYSGREMARILSIAMMIFTVVPAFAPAMGVVIIAGFGWRSIFMAFVAFSLISALWLKIRLPETLPEAKRRPVRFSLMVAAVREMFAHPVVRLSIMVQTLAMAMLFTLLMLIQPVYEFVFDRLETFPFWFGGIALSSAFASLLNAVLVVRFGMRRLVTIALAAQIFLSGVMVLLSGQIGPEGFAIFAVWQAFVFFQAGLTIGNLNAIAMEPMGHVAGMAASVIGAVSTVLAAAIASPIGLLFDGSIRPLVLAVLIMATLAFSLMVYMGRVENRLPAE</sequence>
<dbReference type="InterPro" id="IPR005829">
    <property type="entry name" value="Sugar_transporter_CS"/>
</dbReference>
<evidence type="ECO:0000313" key="9">
    <source>
        <dbReference type="Proteomes" id="UP000503308"/>
    </source>
</evidence>
<dbReference type="GO" id="GO:0022857">
    <property type="term" value="F:transmembrane transporter activity"/>
    <property type="evidence" value="ECO:0007669"/>
    <property type="project" value="InterPro"/>
</dbReference>
<keyword evidence="9" id="KW-1185">Reference proteome</keyword>
<accession>A0A858SY37</accession>
<feature type="transmembrane region" description="Helical" evidence="6">
    <location>
        <begin position="96"/>
        <end position="119"/>
    </location>
</feature>
<gene>
    <name evidence="8" type="ORF">G3256_09075</name>
</gene>
<feature type="transmembrane region" description="Helical" evidence="6">
    <location>
        <begin position="368"/>
        <end position="387"/>
    </location>
</feature>
<evidence type="ECO:0000256" key="2">
    <source>
        <dbReference type="ARBA" id="ARBA00022448"/>
    </source>
</evidence>
<protein>
    <submittedName>
        <fullName evidence="8">Multidrug effflux MFS transporter</fullName>
    </submittedName>
</protein>